<dbReference type="InterPro" id="IPR027417">
    <property type="entry name" value="P-loop_NTPase"/>
</dbReference>
<evidence type="ECO:0008006" key="4">
    <source>
        <dbReference type="Google" id="ProtNLM"/>
    </source>
</evidence>
<reference evidence="2 3" key="1">
    <citation type="submission" date="2017-06" db="EMBL/GenBank/DDBJ databases">
        <title>Comparative genomic analysis of Ambrosia Fusariam Clade fungi.</title>
        <authorList>
            <person name="Stajich J.E."/>
            <person name="Carrillo J."/>
            <person name="Kijimoto T."/>
            <person name="Eskalen A."/>
            <person name="O'Donnell K."/>
            <person name="Kasson M."/>
        </authorList>
    </citation>
    <scope>NUCLEOTIDE SEQUENCE [LARGE SCALE GENOMIC DNA]</scope>
    <source>
        <strain evidence="2 3">UCR1854</strain>
    </source>
</reference>
<dbReference type="Proteomes" id="UP000287124">
    <property type="component" value="Unassembled WGS sequence"/>
</dbReference>
<evidence type="ECO:0000313" key="3">
    <source>
        <dbReference type="Proteomes" id="UP000287124"/>
    </source>
</evidence>
<dbReference type="Gene3D" id="3.40.50.300">
    <property type="entry name" value="P-loop containing nucleotide triphosphate hydrolases"/>
    <property type="match status" value="1"/>
</dbReference>
<comment type="caution">
    <text evidence="2">The sequence shown here is derived from an EMBL/GenBank/DDBJ whole genome shotgun (WGS) entry which is preliminary data.</text>
</comment>
<accession>A0A430LI82</accession>
<organism evidence="2 3">
    <name type="scientific">Fusarium euwallaceae</name>
    <dbReference type="NCBI Taxonomy" id="1147111"/>
    <lineage>
        <taxon>Eukaryota</taxon>
        <taxon>Fungi</taxon>
        <taxon>Dikarya</taxon>
        <taxon>Ascomycota</taxon>
        <taxon>Pezizomycotina</taxon>
        <taxon>Sordariomycetes</taxon>
        <taxon>Hypocreomycetidae</taxon>
        <taxon>Hypocreales</taxon>
        <taxon>Nectriaceae</taxon>
        <taxon>Fusarium</taxon>
        <taxon>Fusarium solani species complex</taxon>
    </lineage>
</organism>
<dbReference type="AlphaFoldDB" id="A0A430LI82"/>
<feature type="region of interest" description="Disordered" evidence="1">
    <location>
        <begin position="159"/>
        <end position="184"/>
    </location>
</feature>
<dbReference type="SUPFAM" id="SSF52540">
    <property type="entry name" value="P-loop containing nucleoside triphosphate hydrolases"/>
    <property type="match status" value="1"/>
</dbReference>
<protein>
    <recommendedName>
        <fullName evidence="4">Helicase C-terminal domain-containing protein</fullName>
    </recommendedName>
</protein>
<name>A0A430LI82_9HYPO</name>
<gene>
    <name evidence="2" type="ORF">BHE90_010102</name>
</gene>
<evidence type="ECO:0000313" key="2">
    <source>
        <dbReference type="EMBL" id="RTE75422.1"/>
    </source>
</evidence>
<proteinExistence type="predicted"/>
<evidence type="ECO:0000256" key="1">
    <source>
        <dbReference type="SAM" id="MobiDB-lite"/>
    </source>
</evidence>
<keyword evidence="3" id="KW-1185">Reference proteome</keyword>
<sequence length="951" mass="105901">MEESTRFGLHEAYVLMEAVGNTPEPETDDMHTVPLSRPWMHSFESLLNRAEALFGGRRVVSFQGRIPGDPVSYDILHEEDYISFLTRYALRLAHNDSSTGTVSLPALCAQLAPVDPELEASAVTQQSSTLGGVPAVHSIEADEIAEAHTLTQDAQQQDLLHQRQDEDDQCSPSHPSAPDEPEKDQEVIYISDDSLDDQRGSVNGGVMPAISSQDVDESNEDVDPGQGVLGHLRRLNSLPVEDIPEFARVFCLDPTSITLETEKRLPGTRLPLRLSQLAYLFRVITSARDHPDLRGHYLADDMASGKTRSTLARVVLTRTLQLMGDHIDNNPNLHCLPDTDEPCSRCPLGDAFGIQCLCEGDNPMRDFMASTARGVDIQVCPKGLQQNWVEQWRDYVQPVFREPGHPLDGHVVLHGYTLGDSHRLVPIHPTSPPLLASELLLDVELESDSKHSIKIDTTRIPKTLDDLLSVASLTDQQREAVYRHSSTSQEKGQMVCLLLTREKLSLDWSPTASRRAPWSGLLKVYIKMRGSKPQAIEVTTCARLAPRSIAFDEYNLYQGSKGNIHLATVAMCQRRQPGGQSSPWVYFLSGTPASKSVTDFDTSYKVIQPSREQQTLFEDATKRLDRCRTRPSGDDQQAETRAAMLAVRDMISPWLTARGEGSPILDGMIKVLRGATARFELEFETPRHFMEAYERLLRRAQDDIAKDPSFDLQKFYGTLKSLNLMLRGASVPVGNVRSDLEQEGGQYESGVDEYTRDDGLFEALSNIINRASHGIVEHKGDLKYQSTRGPLHALLFTAFPAVAAAAFHYVRKNCGDFAEAELVSAWHRPADREDLIRRLALRANEIRSSGQTKSIILITSFSVLSTGRNDLVFANIVLKLGEPWTNALTEQAIGRVNRPGQGQPTFFIDLSRKDNDAEVMIRARNRLRKELLGEKLSNNRLFAAINTTTSL</sequence>
<dbReference type="EMBL" id="MIKF01000186">
    <property type="protein sequence ID" value="RTE75422.1"/>
    <property type="molecule type" value="Genomic_DNA"/>
</dbReference>